<evidence type="ECO:0000313" key="10">
    <source>
        <dbReference type="EMBL" id="KAB0302337.1"/>
    </source>
</evidence>
<evidence type="ECO:0000313" key="13">
    <source>
        <dbReference type="Proteomes" id="UP000326687"/>
    </source>
</evidence>
<dbReference type="GO" id="GO:0003735">
    <property type="term" value="F:structural constituent of ribosome"/>
    <property type="evidence" value="ECO:0007669"/>
    <property type="project" value="InterPro"/>
</dbReference>
<accession>A0A066UQI2</accession>
<dbReference type="Gene3D" id="3.40.5.10">
    <property type="entry name" value="Ribosomal protein L9, N-terminal domain"/>
    <property type="match status" value="1"/>
</dbReference>
<gene>
    <name evidence="7 11" type="primary">rplI</name>
    <name evidence="9" type="ORF">F2P58_21780</name>
    <name evidence="10" type="ORF">F2Z80_15005</name>
    <name evidence="11" type="ORF">VFDL14_23210</name>
</gene>
<dbReference type="HAMAP" id="MF_00503">
    <property type="entry name" value="Ribosomal_bL9"/>
    <property type="match status" value="1"/>
</dbReference>
<dbReference type="EMBL" id="JFFR01000004">
    <property type="protein sequence ID" value="KDN29661.1"/>
    <property type="molecule type" value="Genomic_DNA"/>
</dbReference>
<evidence type="ECO:0000256" key="4">
    <source>
        <dbReference type="ARBA" id="ARBA00022980"/>
    </source>
</evidence>
<keyword evidence="5 7" id="KW-0687">Ribonucleoprotein</keyword>
<dbReference type="PANTHER" id="PTHR21368">
    <property type="entry name" value="50S RIBOSOMAL PROTEIN L9"/>
    <property type="match status" value="1"/>
</dbReference>
<dbReference type="Gene3D" id="3.10.430.100">
    <property type="entry name" value="Ribosomal protein L9, C-terminal domain"/>
    <property type="match status" value="1"/>
</dbReference>
<dbReference type="InterPro" id="IPR036791">
    <property type="entry name" value="Ribosomal_bL9_C_sf"/>
</dbReference>
<dbReference type="Proteomes" id="UP000326687">
    <property type="component" value="Unassembled WGS sequence"/>
</dbReference>
<comment type="function">
    <text evidence="7">Binds to the 23S rRNA.</text>
</comment>
<dbReference type="EMBL" id="VWSE01000009">
    <property type="protein sequence ID" value="KAB0285734.1"/>
    <property type="molecule type" value="Genomic_DNA"/>
</dbReference>
<reference evidence="9 14" key="3">
    <citation type="submission" date="2019-09" db="EMBL/GenBank/DDBJ databases">
        <title>Whole genome sequence of Vibrio fortis.</title>
        <authorList>
            <person name="Das S.K."/>
        </authorList>
    </citation>
    <scope>NUCLEOTIDE SEQUENCE [LARGE SCALE GENOMIC DNA]</scope>
    <source>
        <strain evidence="9 14">AN60</strain>
    </source>
</reference>
<dbReference type="PROSITE" id="PS00651">
    <property type="entry name" value="RIBOSOMAL_L9"/>
    <property type="match status" value="1"/>
</dbReference>
<dbReference type="GO" id="GO:1990904">
    <property type="term" value="C:ribonucleoprotein complex"/>
    <property type="evidence" value="ECO:0007669"/>
    <property type="project" value="UniProtKB-KW"/>
</dbReference>
<dbReference type="Pfam" id="PF01281">
    <property type="entry name" value="Ribosomal_L9_N"/>
    <property type="match status" value="1"/>
</dbReference>
<dbReference type="InterPro" id="IPR020070">
    <property type="entry name" value="Ribosomal_bL9_N"/>
</dbReference>
<dbReference type="EMBL" id="VXDD01000002">
    <property type="protein sequence ID" value="KAB0302337.1"/>
    <property type="molecule type" value="Genomic_DNA"/>
</dbReference>
<reference evidence="10 13" key="2">
    <citation type="submission" date="2019-09" db="EMBL/GenBank/DDBJ databases">
        <title>Vibrio Fortis S7-72.</title>
        <authorList>
            <person name="Das S.K."/>
        </authorList>
    </citation>
    <scope>NUCLEOTIDE SEQUENCE [LARGE SCALE GENOMIC DNA]</scope>
    <source>
        <strain evidence="10 13">S7-72</strain>
    </source>
</reference>
<dbReference type="Proteomes" id="UP000326789">
    <property type="component" value="Unassembled WGS sequence"/>
</dbReference>
<dbReference type="RefSeq" id="WP_032549897.1">
    <property type="nucleotide sequence ID" value="NZ_JATABQ010000046.1"/>
</dbReference>
<dbReference type="FunFam" id="3.40.5.10:FF:000001">
    <property type="entry name" value="50S ribosomal protein L9"/>
    <property type="match status" value="1"/>
</dbReference>
<feature type="domain" description="Ribosomal protein L9" evidence="8">
    <location>
        <begin position="13"/>
        <end position="40"/>
    </location>
</feature>
<dbReference type="InterPro" id="IPR009027">
    <property type="entry name" value="Ribosomal_bL9/RNase_H1_N"/>
</dbReference>
<dbReference type="AlphaFoldDB" id="A0A066UQI2"/>
<name>A0A066UQI2_9VIBR</name>
<dbReference type="OrthoDB" id="9788336at2"/>
<dbReference type="GO" id="GO:0006412">
    <property type="term" value="P:translation"/>
    <property type="evidence" value="ECO:0007669"/>
    <property type="project" value="UniProtKB-UniRule"/>
</dbReference>
<evidence type="ECO:0000313" key="11">
    <source>
        <dbReference type="EMBL" id="KDN29661.1"/>
    </source>
</evidence>
<sequence length="150" mass="15734">MQVILLDKIGNLGGLGDQVNVKSGYARNFLIPQGKAVMATKDNVAMFETRRAELEAKVAEQLAAAEARAEKVNALEAVVIASKAGDEGKLFGSIGTRDIADAITAAGVEVAKSEVRLPEGALRNIGEFEVSIQLHSEVFATANIAIVAAE</sequence>
<keyword evidence="2 7" id="KW-0699">rRNA-binding</keyword>
<evidence type="ECO:0000256" key="7">
    <source>
        <dbReference type="HAMAP-Rule" id="MF_00503"/>
    </source>
</evidence>
<evidence type="ECO:0000259" key="8">
    <source>
        <dbReference type="PROSITE" id="PS00651"/>
    </source>
</evidence>
<dbReference type="SUPFAM" id="SSF55653">
    <property type="entry name" value="Ribosomal protein L9 C-domain"/>
    <property type="match status" value="1"/>
</dbReference>
<evidence type="ECO:0000256" key="3">
    <source>
        <dbReference type="ARBA" id="ARBA00022884"/>
    </source>
</evidence>
<dbReference type="InterPro" id="IPR036935">
    <property type="entry name" value="Ribosomal_bL9_N_sf"/>
</dbReference>
<dbReference type="GO" id="GO:0019843">
    <property type="term" value="F:rRNA binding"/>
    <property type="evidence" value="ECO:0007669"/>
    <property type="project" value="UniProtKB-UniRule"/>
</dbReference>
<dbReference type="InterPro" id="IPR020594">
    <property type="entry name" value="Ribosomal_bL9_bac/chp"/>
</dbReference>
<keyword evidence="3 7" id="KW-0694">RNA-binding</keyword>
<evidence type="ECO:0000313" key="12">
    <source>
        <dbReference type="Proteomes" id="UP000027219"/>
    </source>
</evidence>
<proteinExistence type="inferred from homology"/>
<dbReference type="NCBIfam" id="TIGR00158">
    <property type="entry name" value="L9"/>
    <property type="match status" value="1"/>
</dbReference>
<dbReference type="Proteomes" id="UP000027219">
    <property type="component" value="Unassembled WGS sequence"/>
</dbReference>
<comment type="similarity">
    <text evidence="1 7">Belongs to the bacterial ribosomal protein bL9 family.</text>
</comment>
<dbReference type="GO" id="GO:0005840">
    <property type="term" value="C:ribosome"/>
    <property type="evidence" value="ECO:0007669"/>
    <property type="project" value="UniProtKB-KW"/>
</dbReference>
<dbReference type="SUPFAM" id="SSF55658">
    <property type="entry name" value="L9 N-domain-like"/>
    <property type="match status" value="1"/>
</dbReference>
<dbReference type="STRING" id="212667.VFDL14_23210"/>
<evidence type="ECO:0000256" key="1">
    <source>
        <dbReference type="ARBA" id="ARBA00010605"/>
    </source>
</evidence>
<dbReference type="InterPro" id="IPR020069">
    <property type="entry name" value="Ribosomal_bL9_C"/>
</dbReference>
<evidence type="ECO:0000313" key="9">
    <source>
        <dbReference type="EMBL" id="KAB0285734.1"/>
    </source>
</evidence>
<keyword evidence="12" id="KW-1185">Reference proteome</keyword>
<evidence type="ECO:0000313" key="14">
    <source>
        <dbReference type="Proteomes" id="UP000326789"/>
    </source>
</evidence>
<evidence type="ECO:0000256" key="2">
    <source>
        <dbReference type="ARBA" id="ARBA00022730"/>
    </source>
</evidence>
<evidence type="ECO:0000256" key="6">
    <source>
        <dbReference type="ARBA" id="ARBA00035292"/>
    </source>
</evidence>
<reference evidence="11 12" key="1">
    <citation type="submission" date="2014-02" db="EMBL/GenBank/DDBJ databases">
        <title>Vibrio fortis Dalian14 Genome Sequencing.</title>
        <authorList>
            <person name="Wang Y."/>
            <person name="Song L."/>
            <person name="Liu G."/>
            <person name="Ding J."/>
        </authorList>
    </citation>
    <scope>NUCLEOTIDE SEQUENCE [LARGE SCALE GENOMIC DNA]</scope>
    <source>
        <strain evidence="11 12">Dalian14</strain>
    </source>
</reference>
<comment type="caution">
    <text evidence="11">The sequence shown here is derived from an EMBL/GenBank/DDBJ whole genome shotgun (WGS) entry which is preliminary data.</text>
</comment>
<dbReference type="InterPro" id="IPR000244">
    <property type="entry name" value="Ribosomal_bL9"/>
</dbReference>
<dbReference type="Pfam" id="PF03948">
    <property type="entry name" value="Ribosomal_L9_C"/>
    <property type="match status" value="1"/>
</dbReference>
<organism evidence="11 12">
    <name type="scientific">Vibrio fortis</name>
    <dbReference type="NCBI Taxonomy" id="212667"/>
    <lineage>
        <taxon>Bacteria</taxon>
        <taxon>Pseudomonadati</taxon>
        <taxon>Pseudomonadota</taxon>
        <taxon>Gammaproteobacteria</taxon>
        <taxon>Vibrionales</taxon>
        <taxon>Vibrionaceae</taxon>
        <taxon>Vibrio</taxon>
    </lineage>
</organism>
<dbReference type="FunFam" id="3.10.430.100:FF:000001">
    <property type="entry name" value="50S ribosomal protein L9"/>
    <property type="match status" value="1"/>
</dbReference>
<evidence type="ECO:0000256" key="5">
    <source>
        <dbReference type="ARBA" id="ARBA00023274"/>
    </source>
</evidence>
<protein>
    <recommendedName>
        <fullName evidence="6 7">Large ribosomal subunit protein bL9</fullName>
    </recommendedName>
</protein>
<keyword evidence="4 7" id="KW-0689">Ribosomal protein</keyword>